<dbReference type="AlphaFoldDB" id="A0A9X2NZL3"/>
<evidence type="ECO:0008006" key="3">
    <source>
        <dbReference type="Google" id="ProtNLM"/>
    </source>
</evidence>
<comment type="caution">
    <text evidence="1">The sequence shown here is derived from an EMBL/GenBank/DDBJ whole genome shotgun (WGS) entry which is preliminary data.</text>
</comment>
<evidence type="ECO:0000313" key="2">
    <source>
        <dbReference type="Proteomes" id="UP001143810"/>
    </source>
</evidence>
<reference evidence="1" key="2">
    <citation type="submission" date="2022-04" db="EMBL/GenBank/DDBJ databases">
        <authorList>
            <person name="Fokt H."/>
            <person name="Baines J."/>
        </authorList>
    </citation>
    <scope>NUCLEOTIDE SEQUENCE</scope>
    <source>
        <strain evidence="1">KH569_7</strain>
    </source>
</reference>
<accession>A0A9X2NZL3</accession>
<sequence>MTKQDSAINSNQESRCSLYLMILRRVCQNPLFNKIILAADICDRGDFSYFWCFYTSPVMTKQEFLEIQSEVLSGGKPLKFILAELGVPYSTYNYWRNKFTSKDENLPKAPMSIKEPEVTESYSTSENVDVTGVVLFFSNGFRVHFGRGGDHILMELLNKSVSHVPSE</sequence>
<organism evidence="1 2">
    <name type="scientific">Bacteroides muris</name>
    <name type="common">ex Fokt et al. 2023</name>
    <dbReference type="NCBI Taxonomy" id="2937417"/>
    <lineage>
        <taxon>Bacteria</taxon>
        <taxon>Pseudomonadati</taxon>
        <taxon>Bacteroidota</taxon>
        <taxon>Bacteroidia</taxon>
        <taxon>Bacteroidales</taxon>
        <taxon>Bacteroidaceae</taxon>
        <taxon>Bacteroides</taxon>
    </lineage>
</organism>
<protein>
    <recommendedName>
        <fullName evidence="3">Transposase</fullName>
    </recommendedName>
</protein>
<dbReference type="RefSeq" id="WP_257940942.1">
    <property type="nucleotide sequence ID" value="NZ_JAMZEE010000035.1"/>
</dbReference>
<dbReference type="EMBL" id="JAMZEE010000035">
    <property type="protein sequence ID" value="MCR6509108.1"/>
    <property type="molecule type" value="Genomic_DNA"/>
</dbReference>
<gene>
    <name evidence="1" type="ORF">M1B78_13290</name>
</gene>
<name>A0A9X2NZL3_9BACE</name>
<proteinExistence type="predicted"/>
<dbReference type="Proteomes" id="UP001143810">
    <property type="component" value="Unassembled WGS sequence"/>
</dbReference>
<evidence type="ECO:0000313" key="1">
    <source>
        <dbReference type="EMBL" id="MCR6509108.1"/>
    </source>
</evidence>
<reference evidence="1" key="1">
    <citation type="journal article" date="2022" name="Arch. Microbiol.">
        <title>Bacteroides muris sp. nov. isolated from the cecum of wild-derived house mice.</title>
        <authorList>
            <person name="Fokt H."/>
            <person name="Unni R."/>
            <person name="Repnik U."/>
            <person name="Schmitz R.A."/>
            <person name="Bramkamp M."/>
            <person name="Baines J.F."/>
            <person name="Unterweger D."/>
        </authorList>
    </citation>
    <scope>NUCLEOTIDE SEQUENCE</scope>
    <source>
        <strain evidence="1">KH569_7</strain>
    </source>
</reference>